<comment type="caution">
    <text evidence="3">The sequence shown here is derived from an EMBL/GenBank/DDBJ whole genome shotgun (WGS) entry which is preliminary data.</text>
</comment>
<dbReference type="AlphaFoldDB" id="A0A840QPP8"/>
<evidence type="ECO:0000313" key="3">
    <source>
        <dbReference type="EMBL" id="MBB5173318.1"/>
    </source>
</evidence>
<evidence type="ECO:0000256" key="1">
    <source>
        <dbReference type="ARBA" id="ARBA00022500"/>
    </source>
</evidence>
<keyword evidence="4" id="KW-1185">Reference proteome</keyword>
<evidence type="ECO:0000259" key="2">
    <source>
        <dbReference type="Pfam" id="PF13690"/>
    </source>
</evidence>
<protein>
    <submittedName>
        <fullName evidence="3">Chemotaxis protein CheX</fullName>
    </submittedName>
</protein>
<dbReference type="InterPro" id="IPR028976">
    <property type="entry name" value="CheC-like_sf"/>
</dbReference>
<dbReference type="Pfam" id="PF13690">
    <property type="entry name" value="CheX"/>
    <property type="match status" value="1"/>
</dbReference>
<gene>
    <name evidence="3" type="ORF">HNQ41_001487</name>
</gene>
<accession>A0A840QPP8</accession>
<dbReference type="SUPFAM" id="SSF103039">
    <property type="entry name" value="CheC-like"/>
    <property type="match status" value="1"/>
</dbReference>
<keyword evidence="1" id="KW-0145">Chemotaxis</keyword>
<dbReference type="Gene3D" id="3.40.1550.10">
    <property type="entry name" value="CheC-like"/>
    <property type="match status" value="1"/>
</dbReference>
<organism evidence="3 4">
    <name type="scientific">Texcoconibacillus texcoconensis</name>
    <dbReference type="NCBI Taxonomy" id="1095777"/>
    <lineage>
        <taxon>Bacteria</taxon>
        <taxon>Bacillati</taxon>
        <taxon>Bacillota</taxon>
        <taxon>Bacilli</taxon>
        <taxon>Bacillales</taxon>
        <taxon>Bacillaceae</taxon>
        <taxon>Texcoconibacillus</taxon>
    </lineage>
</organism>
<feature type="domain" description="Chemotaxis phosphatase CheX-like" evidence="2">
    <location>
        <begin position="42"/>
        <end position="122"/>
    </location>
</feature>
<dbReference type="PANTHER" id="PTHR39452">
    <property type="entry name" value="CHEY-P PHOSPHATASE CHEX"/>
    <property type="match status" value="1"/>
</dbReference>
<proteinExistence type="predicted"/>
<dbReference type="Proteomes" id="UP000551878">
    <property type="component" value="Unassembled WGS sequence"/>
</dbReference>
<sequence>MNANHVNAVCRATESILTNHFGVDVTPLDPHSGKDVIPSNEVSVVLGVSGDVNGQIICSFTNETAKGIVGTMMGGMVINELDEMGWSAIQEFGNWIAGNTATELSNEACSIDVTPPVVNDGHSKFRSNRLFVTVPLQTSIGLLDTHISLKEETTS</sequence>
<dbReference type="InterPro" id="IPR038756">
    <property type="entry name" value="CheX-like"/>
</dbReference>
<evidence type="ECO:0000313" key="4">
    <source>
        <dbReference type="Proteomes" id="UP000551878"/>
    </source>
</evidence>
<dbReference type="RefSeq" id="WP_184663765.1">
    <property type="nucleotide sequence ID" value="NZ_JACHHB010000005.1"/>
</dbReference>
<dbReference type="InterPro" id="IPR028051">
    <property type="entry name" value="CheX-like_dom"/>
</dbReference>
<dbReference type="PANTHER" id="PTHR39452:SF1">
    <property type="entry name" value="CHEY-P PHOSPHATASE CHEX"/>
    <property type="match status" value="1"/>
</dbReference>
<dbReference type="GO" id="GO:0006935">
    <property type="term" value="P:chemotaxis"/>
    <property type="evidence" value="ECO:0007669"/>
    <property type="project" value="UniProtKB-KW"/>
</dbReference>
<dbReference type="EMBL" id="JACHHB010000005">
    <property type="protein sequence ID" value="MBB5173318.1"/>
    <property type="molecule type" value="Genomic_DNA"/>
</dbReference>
<dbReference type="CDD" id="cd17906">
    <property type="entry name" value="CheX"/>
    <property type="match status" value="1"/>
</dbReference>
<reference evidence="3 4" key="1">
    <citation type="submission" date="2020-08" db="EMBL/GenBank/DDBJ databases">
        <title>Genomic Encyclopedia of Type Strains, Phase IV (KMG-IV): sequencing the most valuable type-strain genomes for metagenomic binning, comparative biology and taxonomic classification.</title>
        <authorList>
            <person name="Goeker M."/>
        </authorList>
    </citation>
    <scope>NUCLEOTIDE SEQUENCE [LARGE SCALE GENOMIC DNA]</scope>
    <source>
        <strain evidence="3 4">DSM 24696</strain>
    </source>
</reference>
<name>A0A840QPP8_9BACI</name>